<gene>
    <name evidence="1" type="ORF">FYJ83_13590</name>
</gene>
<organism evidence="1 2">
    <name type="scientific">Tissierella pigra</name>
    <dbReference type="NCBI Taxonomy" id="2607614"/>
    <lineage>
        <taxon>Bacteria</taxon>
        <taxon>Bacillati</taxon>
        <taxon>Bacillota</taxon>
        <taxon>Tissierellia</taxon>
        <taxon>Tissierellales</taxon>
        <taxon>Tissierellaceae</taxon>
        <taxon>Tissierella</taxon>
    </lineage>
</organism>
<dbReference type="InterPro" id="IPR025365">
    <property type="entry name" value="DUF4269"/>
</dbReference>
<accession>A0A6N7Y1Y3</accession>
<dbReference type="EMBL" id="VUNQ01000034">
    <property type="protein sequence ID" value="MSU02488.1"/>
    <property type="molecule type" value="Genomic_DNA"/>
</dbReference>
<sequence>MINTSKRNWKDISYLKEGNSKQRKTYEILINTQILDVLKNYTPIIVGTIPIDIDVENSDLDIVCKVEDFNMFENILKSNFERYDCFKITNYEYDILVCNFIVNNIEIEIYGSKIDTEKSNGYRHMIIEDRLLNLYGDDFRKEVINLKINGLKTEPSFAKILNLKGNPYDELLKLERYSDMELISKYKKIR</sequence>
<dbReference type="AlphaFoldDB" id="A0A6N7Y1Y3"/>
<proteinExistence type="predicted"/>
<dbReference type="Proteomes" id="UP000469523">
    <property type="component" value="Unassembled WGS sequence"/>
</dbReference>
<dbReference type="Pfam" id="PF14091">
    <property type="entry name" value="DUF4269"/>
    <property type="match status" value="1"/>
</dbReference>
<dbReference type="InterPro" id="IPR043519">
    <property type="entry name" value="NT_sf"/>
</dbReference>
<evidence type="ECO:0000313" key="2">
    <source>
        <dbReference type="Proteomes" id="UP000469523"/>
    </source>
</evidence>
<name>A0A6N7Y1Y3_9FIRM</name>
<reference evidence="1 2" key="1">
    <citation type="submission" date="2019-09" db="EMBL/GenBank/DDBJ databases">
        <title>In-depth cultivation of the pig gut microbiome towards novel bacterial diversity and tailored functional studies.</title>
        <authorList>
            <person name="Wylensek D."/>
            <person name="Hitch T.C.A."/>
            <person name="Clavel T."/>
        </authorList>
    </citation>
    <scope>NUCLEOTIDE SEQUENCE [LARGE SCALE GENOMIC DNA]</scope>
    <source>
        <strain evidence="1 2">WCA3-693-APC-4?</strain>
    </source>
</reference>
<dbReference type="SUPFAM" id="SSF81301">
    <property type="entry name" value="Nucleotidyltransferase"/>
    <property type="match status" value="1"/>
</dbReference>
<comment type="caution">
    <text evidence="1">The sequence shown here is derived from an EMBL/GenBank/DDBJ whole genome shotgun (WGS) entry which is preliminary data.</text>
</comment>
<keyword evidence="2" id="KW-1185">Reference proteome</keyword>
<evidence type="ECO:0000313" key="1">
    <source>
        <dbReference type="EMBL" id="MSU02488.1"/>
    </source>
</evidence>
<protein>
    <submittedName>
        <fullName evidence="1">DUF4269 domain-containing protein</fullName>
    </submittedName>
</protein>
<dbReference type="RefSeq" id="WP_154441396.1">
    <property type="nucleotide sequence ID" value="NZ_VUNQ01000034.1"/>
</dbReference>